<dbReference type="InterPro" id="IPR013783">
    <property type="entry name" value="Ig-like_fold"/>
</dbReference>
<feature type="compositionally biased region" description="Low complexity" evidence="2">
    <location>
        <begin position="840"/>
        <end position="851"/>
    </location>
</feature>
<dbReference type="InterPro" id="IPR014755">
    <property type="entry name" value="Cu-Rt/internalin_Ig-like"/>
</dbReference>
<dbReference type="Gene3D" id="2.60.40.1220">
    <property type="match status" value="1"/>
</dbReference>
<evidence type="ECO:0000256" key="1">
    <source>
        <dbReference type="ARBA" id="ARBA00022729"/>
    </source>
</evidence>
<dbReference type="PROSITE" id="PS51257">
    <property type="entry name" value="PROKAR_LIPOPROTEIN"/>
    <property type="match status" value="1"/>
</dbReference>
<evidence type="ECO:0000259" key="3">
    <source>
        <dbReference type="Pfam" id="PF13205"/>
    </source>
</evidence>
<feature type="compositionally biased region" description="Low complexity" evidence="2">
    <location>
        <begin position="320"/>
        <end position="343"/>
    </location>
</feature>
<gene>
    <name evidence="4" type="ORF">F0U60_48640</name>
</gene>
<feature type="region of interest" description="Disordered" evidence="2">
    <location>
        <begin position="832"/>
        <end position="851"/>
    </location>
</feature>
<reference evidence="4 5" key="1">
    <citation type="submission" date="2019-08" db="EMBL/GenBank/DDBJ databases">
        <title>Archangium and Cystobacter genomes.</title>
        <authorList>
            <person name="Chen I.-C.K."/>
            <person name="Wielgoss S."/>
        </authorList>
    </citation>
    <scope>NUCLEOTIDE SEQUENCE [LARGE SCALE GENOMIC DNA]</scope>
    <source>
        <strain evidence="4 5">Cbm 6</strain>
    </source>
</reference>
<evidence type="ECO:0000313" key="4">
    <source>
        <dbReference type="EMBL" id="WNG51130.1"/>
    </source>
</evidence>
<dbReference type="EMBL" id="CP043494">
    <property type="protein sequence ID" value="WNG51130.1"/>
    <property type="molecule type" value="Genomic_DNA"/>
</dbReference>
<accession>A0ABY9X6W2</accession>
<protein>
    <recommendedName>
        <fullName evidence="3">SbsA Ig-like domain-containing protein</fullName>
    </recommendedName>
</protein>
<evidence type="ECO:0000313" key="5">
    <source>
        <dbReference type="Proteomes" id="UP001611383"/>
    </source>
</evidence>
<feature type="region of interest" description="Disordered" evidence="2">
    <location>
        <begin position="26"/>
        <end position="52"/>
    </location>
</feature>
<proteinExistence type="predicted"/>
<keyword evidence="1" id="KW-0732">Signal</keyword>
<feature type="domain" description="SbsA Ig-like" evidence="3">
    <location>
        <begin position="522"/>
        <end position="625"/>
    </location>
</feature>
<dbReference type="Pfam" id="PF13205">
    <property type="entry name" value="Big_5"/>
    <property type="match status" value="1"/>
</dbReference>
<dbReference type="SUPFAM" id="SSF89372">
    <property type="entry name" value="Fucose-specific lectin"/>
    <property type="match status" value="1"/>
</dbReference>
<keyword evidence="5" id="KW-1185">Reference proteome</keyword>
<dbReference type="InterPro" id="IPR032812">
    <property type="entry name" value="SbsA_Ig"/>
</dbReference>
<sequence>MSSMRLTMSRGLGVLWTGLLLVGCGDEAPEPPRPPSRPLWSTDNPAVSNNNQPRLKASVETDAVLEVFLGPGCEGEPLQRVQKSGAYYTEFSLSVEDNSTTVVSLRATKGDQVSVCSEPFTYTEDSIPPAAPRWAEGNPVLVKDTSTVLRVLAEPGTARVALHLGDECEPSWSTAVKPDEQGAASFYPSVSSNKKSHFIALALDEAGNVSECSSVHVVTHDSNPPAAPRWSASTPRIANRNDPTLTVDVEVGAQVEFFANADCTVPALGTVTAGESGQALFTVTVADDSTSSFSARARDAVGNRSGCSEVLKFIEDSQSSAAPSGLSLSPSSPGSSSSVSVSGRAAGGDPRALLFTTEGCAGTPVAEAAVAGSGSFTVTTSVSTNATTSLFVATEDAAGNRSACVGPLVYLQDSVPPSAVGAKVANGSGAHLRYQRVTDIFEANWRGFSDSNGVVLFEHVISVSSRCQGYFTESLHTTEQTSTRLTGFSLWEDGPFFHCVRAKDAAGNWSPFVASEGFWVDLTPPSVASVSPTQAAVEVDILAPIRFTFSEPVDVSSLTPEGFSLEVRGTRVATTMACDDSATSCAFTPVSPLPYRETVRAVLSAPVKDRAGWTMTSTSTVGFTTRGREWQPPREVQSVRPGLFPDVAIDGQGYALALWVQDTPHVAFRPFASRFSPHVGWEPARELDTLHPGDVERPAVAVNEAGFGVAVWELHVGTQVDLYAVEYSPGSGWSTPHLLETRAEPVSTPRVGVDAQGNALVVWKQSDGSAESLWAARLVKDGGWSAPLLLESEPGATSVPALALEGSGRALVAWLQPDSGGTVRVRASRFVPGSGWTPPEQVASSGEGSSVSAAQSADGSAFVLFRGHDAGTGGSSLYATRFVPGEGWHAGASALGDAPPGGDDPMVAMDRWGRAMVSWTGPRAGGSTVLLKRFTPESGWQPVALDRGQSVQPSVAADGQGNFHIVWVENVSGVDRVFGARYPEGATTLSFMGALEPVHGGTSKRPRVRANGAGAAVTVWYRDNGGGFSSNLVYATVYE</sequence>
<dbReference type="Proteomes" id="UP001611383">
    <property type="component" value="Chromosome"/>
</dbReference>
<feature type="compositionally biased region" description="Polar residues" evidence="2">
    <location>
        <begin position="39"/>
        <end position="52"/>
    </location>
</feature>
<feature type="region of interest" description="Disordered" evidence="2">
    <location>
        <begin position="320"/>
        <end position="344"/>
    </location>
</feature>
<evidence type="ECO:0000256" key="2">
    <source>
        <dbReference type="SAM" id="MobiDB-lite"/>
    </source>
</evidence>
<dbReference type="Gene3D" id="2.60.40.10">
    <property type="entry name" value="Immunoglobulins"/>
    <property type="match status" value="1"/>
</dbReference>
<organism evidence="4 5">
    <name type="scientific">Archangium minus</name>
    <dbReference type="NCBI Taxonomy" id="83450"/>
    <lineage>
        <taxon>Bacteria</taxon>
        <taxon>Pseudomonadati</taxon>
        <taxon>Myxococcota</taxon>
        <taxon>Myxococcia</taxon>
        <taxon>Myxococcales</taxon>
        <taxon>Cystobacterineae</taxon>
        <taxon>Archangiaceae</taxon>
        <taxon>Archangium</taxon>
    </lineage>
</organism>
<name>A0ABY9X6W2_9BACT</name>